<evidence type="ECO:0000313" key="3">
    <source>
        <dbReference type="Proteomes" id="UP001208570"/>
    </source>
</evidence>
<dbReference type="InterPro" id="IPR029044">
    <property type="entry name" value="Nucleotide-diphossugar_trans"/>
</dbReference>
<keyword evidence="3" id="KW-1185">Reference proteome</keyword>
<organism evidence="2 3">
    <name type="scientific">Paralvinella palmiformis</name>
    <dbReference type="NCBI Taxonomy" id="53620"/>
    <lineage>
        <taxon>Eukaryota</taxon>
        <taxon>Metazoa</taxon>
        <taxon>Spiralia</taxon>
        <taxon>Lophotrochozoa</taxon>
        <taxon>Annelida</taxon>
        <taxon>Polychaeta</taxon>
        <taxon>Sedentaria</taxon>
        <taxon>Canalipalpata</taxon>
        <taxon>Terebellida</taxon>
        <taxon>Terebelliformia</taxon>
        <taxon>Alvinellidae</taxon>
        <taxon>Paralvinella</taxon>
    </lineage>
</organism>
<proteinExistence type="predicted"/>
<sequence>MNAREWTRIHDYTLKSNIYTVMRNSKIQLIFMGLAAFVALLTLILHSHISSGTHLALKEFFSMDWAVYDAHPKAIVGKGIQILRETKKESKEPLILPILEGQEIHKRSHDHNQEVRFLLRESNLGAPAFVGRNILDMGGGVDVYGKQGRGDSVLDHFGNLSQLAWKPVSASVNSIAIGLALTTRKQGLMTADNLQSELPFFKGLLSSFCFTGSAGYDYHFYVSHDHNDPFFETELSHQVFRMAFYSVVVKSCPKVFNVSLHLVECNHTGRPAWAQNDAMMAAYMDNMEYYYRLNDDTILETSGWTEKFIEELDRFQPPRVGVVGPWFKEGNYNILTHDFVHRTHIDIFGYYYPRVFTDWFADNWITGVYLPMRCRKTPGTRVKHTMEQGSRYVVHFDKAERVGVEVEIGKGIIQRWVENMIKSKSPSSVLENRSSNVISMSLYGNNIDKLYGAMRYAQLAAVLYPNWRMRFYTRNFTIHDMNVPKVLRIVVRKLELSGSEIIRLDDDFTSTVPPSLWHYLISDDLNVDTFIVRDTDMRPSEREAVILDDWLKSKSAWYCMRDHPRHAPVALVPALVGGSPMLLKPLFSQSWKTMMFGYNSDVQFLNEVIWPVVKKDSLCHDSVSCAAWPYSIPFPVLRKENDFVGQIYDANDELLNSTNTMSWDMKYTSPDCVFLKNTGFSEAAIKAVMRHRPVFWSQDYHVTPIMDIRSLLSPVGVRVIDKSLSSYCKSVGTCAKDLRVITRENGMRLTPDIIREFFAAYHNNSDIKQVTTFVCTLPISMCEAFLPFNKSLLIIATLRYEQTKQSAQQWLQFNELLIKISQGVTNVIAANNLYDVKYLEYFTGLKPVLLPNYCAYLSNSYDAKRREFLVTPIHSTELYDQFFADFDNAVLKHDTGDLTIFPLREMYPQYQFSDLAAHPGIIYVPYQVSMVSLTEHYRMNIPLFFPSLSLLTRWHMKYQVVRLRTWDGYNMKRANGSVIRGVMPGVPDPNNDYDEESVKYWLQFADFYRWPHIVYFDSVDDLVKKLHTVNLTEISENMKEHNVKAHDYIKRTWSRILLKLTEGEHYIL</sequence>
<gene>
    <name evidence="2" type="ORF">LSH36_766g03157</name>
</gene>
<keyword evidence="1" id="KW-1133">Transmembrane helix</keyword>
<dbReference type="Proteomes" id="UP001208570">
    <property type="component" value="Unassembled WGS sequence"/>
</dbReference>
<keyword evidence="1" id="KW-0472">Membrane</keyword>
<reference evidence="2" key="1">
    <citation type="journal article" date="2023" name="Mol. Biol. Evol.">
        <title>Third-Generation Sequencing Reveals the Adaptive Role of the Epigenome in Three Deep-Sea Polychaetes.</title>
        <authorList>
            <person name="Perez M."/>
            <person name="Aroh O."/>
            <person name="Sun Y."/>
            <person name="Lan Y."/>
            <person name="Juniper S.K."/>
            <person name="Young C.R."/>
            <person name="Angers B."/>
            <person name="Qian P.Y."/>
        </authorList>
    </citation>
    <scope>NUCLEOTIDE SEQUENCE</scope>
    <source>
        <strain evidence="2">P08H-3</strain>
    </source>
</reference>
<protein>
    <submittedName>
        <fullName evidence="2">Uncharacterized protein</fullName>
    </submittedName>
</protein>
<comment type="caution">
    <text evidence="2">The sequence shown here is derived from an EMBL/GenBank/DDBJ whole genome shotgun (WGS) entry which is preliminary data.</text>
</comment>
<dbReference type="EMBL" id="JAODUP010000766">
    <property type="protein sequence ID" value="KAK2144348.1"/>
    <property type="molecule type" value="Genomic_DNA"/>
</dbReference>
<keyword evidence="1" id="KW-0812">Transmembrane</keyword>
<accession>A0AAD9J134</accession>
<name>A0AAD9J134_9ANNE</name>
<feature type="transmembrane region" description="Helical" evidence="1">
    <location>
        <begin position="29"/>
        <end position="49"/>
    </location>
</feature>
<evidence type="ECO:0000313" key="2">
    <source>
        <dbReference type="EMBL" id="KAK2144348.1"/>
    </source>
</evidence>
<dbReference type="AlphaFoldDB" id="A0AAD9J134"/>
<evidence type="ECO:0000256" key="1">
    <source>
        <dbReference type="SAM" id="Phobius"/>
    </source>
</evidence>
<dbReference type="SUPFAM" id="SSF53448">
    <property type="entry name" value="Nucleotide-diphospho-sugar transferases"/>
    <property type="match status" value="1"/>
</dbReference>